<accession>X0TIL2</accession>
<comment type="caution">
    <text evidence="1">The sequence shown here is derived from an EMBL/GenBank/DDBJ whole genome shotgun (WGS) entry which is preliminary data.</text>
</comment>
<gene>
    <name evidence="1" type="ORF">S01H1_22918</name>
</gene>
<evidence type="ECO:0000313" key="1">
    <source>
        <dbReference type="EMBL" id="GAF93064.1"/>
    </source>
</evidence>
<proteinExistence type="predicted"/>
<sequence>MSTIENNITNQLHPYHPFKDSVKANGHDWNNISKLAWSNVLCGDVLPNLKNSYSGFELFNNISKINAKSYFNLLSRKEQIEYLLGNSDDETLNIIKSVSGLDNSDYNLNEYIVNIMENPENENYENLNNLLDKIKLDFIGSDYVGVKISSEKK</sequence>
<protein>
    <submittedName>
        <fullName evidence="1">Uncharacterized protein</fullName>
    </submittedName>
</protein>
<name>X0TIL2_9ZZZZ</name>
<organism evidence="1">
    <name type="scientific">marine sediment metagenome</name>
    <dbReference type="NCBI Taxonomy" id="412755"/>
    <lineage>
        <taxon>unclassified sequences</taxon>
        <taxon>metagenomes</taxon>
        <taxon>ecological metagenomes</taxon>
    </lineage>
</organism>
<feature type="non-terminal residue" evidence="1">
    <location>
        <position position="153"/>
    </location>
</feature>
<reference evidence="1" key="1">
    <citation type="journal article" date="2014" name="Front. Microbiol.">
        <title>High frequency of phylogenetically diverse reductive dehalogenase-homologous genes in deep subseafloor sedimentary metagenomes.</title>
        <authorList>
            <person name="Kawai M."/>
            <person name="Futagami T."/>
            <person name="Toyoda A."/>
            <person name="Takaki Y."/>
            <person name="Nishi S."/>
            <person name="Hori S."/>
            <person name="Arai W."/>
            <person name="Tsubouchi T."/>
            <person name="Morono Y."/>
            <person name="Uchiyama I."/>
            <person name="Ito T."/>
            <person name="Fujiyama A."/>
            <person name="Inagaki F."/>
            <person name="Takami H."/>
        </authorList>
    </citation>
    <scope>NUCLEOTIDE SEQUENCE</scope>
    <source>
        <strain evidence="1">Expedition CK06-06</strain>
    </source>
</reference>
<dbReference type="EMBL" id="BARS01013065">
    <property type="protein sequence ID" value="GAF93064.1"/>
    <property type="molecule type" value="Genomic_DNA"/>
</dbReference>
<dbReference type="AlphaFoldDB" id="X0TIL2"/>